<sequence>MDPLRTEFEFPEKKKTVDFYPFRVWLSTLFFGPVLIILAAAFNKEERLESLISFAGLCFVFSLLATLPFLCIHWYLYDLLIERQNKNNAVRLTLCLVAAAMILLTIGLISDIDFEDKSLRLFACAYIASNIAVTWFFKFAGEKKEMAS</sequence>
<keyword evidence="1" id="KW-0812">Transmembrane</keyword>
<keyword evidence="1" id="KW-1133">Transmembrane helix</keyword>
<reference evidence="2" key="1">
    <citation type="submission" date="2022-01" db="EMBL/GenBank/DDBJ databases">
        <authorList>
            <person name="Jo J.-H."/>
            <person name="Im W.-T."/>
        </authorList>
    </citation>
    <scope>NUCLEOTIDE SEQUENCE</scope>
    <source>
        <strain evidence="2">NA20</strain>
    </source>
</reference>
<organism evidence="2 3">
    <name type="scientific">Terrimonas ginsenosidimutans</name>
    <dbReference type="NCBI Taxonomy" id="2908004"/>
    <lineage>
        <taxon>Bacteria</taxon>
        <taxon>Pseudomonadati</taxon>
        <taxon>Bacteroidota</taxon>
        <taxon>Chitinophagia</taxon>
        <taxon>Chitinophagales</taxon>
        <taxon>Chitinophagaceae</taxon>
        <taxon>Terrimonas</taxon>
    </lineage>
</organism>
<dbReference type="RefSeq" id="WP_237868137.1">
    <property type="nucleotide sequence ID" value="NZ_JAKLTR010000001.1"/>
</dbReference>
<keyword evidence="1" id="KW-0472">Membrane</keyword>
<name>A0ABS9KKT0_9BACT</name>
<evidence type="ECO:0000313" key="2">
    <source>
        <dbReference type="EMBL" id="MCG2612911.1"/>
    </source>
</evidence>
<comment type="caution">
    <text evidence="2">The sequence shown here is derived from an EMBL/GenBank/DDBJ whole genome shotgun (WGS) entry which is preliminary data.</text>
</comment>
<feature type="transmembrane region" description="Helical" evidence="1">
    <location>
        <begin position="89"/>
        <end position="109"/>
    </location>
</feature>
<gene>
    <name evidence="2" type="ORF">LZZ85_01420</name>
</gene>
<feature type="transmembrane region" description="Helical" evidence="1">
    <location>
        <begin position="20"/>
        <end position="42"/>
    </location>
</feature>
<proteinExistence type="predicted"/>
<feature type="transmembrane region" description="Helical" evidence="1">
    <location>
        <begin position="54"/>
        <end position="77"/>
    </location>
</feature>
<feature type="transmembrane region" description="Helical" evidence="1">
    <location>
        <begin position="121"/>
        <end position="140"/>
    </location>
</feature>
<keyword evidence="3" id="KW-1185">Reference proteome</keyword>
<evidence type="ECO:0000256" key="1">
    <source>
        <dbReference type="SAM" id="Phobius"/>
    </source>
</evidence>
<dbReference type="Proteomes" id="UP001165367">
    <property type="component" value="Unassembled WGS sequence"/>
</dbReference>
<protein>
    <submittedName>
        <fullName evidence="2">Uncharacterized protein</fullName>
    </submittedName>
</protein>
<accession>A0ABS9KKT0</accession>
<evidence type="ECO:0000313" key="3">
    <source>
        <dbReference type="Proteomes" id="UP001165367"/>
    </source>
</evidence>
<dbReference type="EMBL" id="JAKLTR010000001">
    <property type="protein sequence ID" value="MCG2612911.1"/>
    <property type="molecule type" value="Genomic_DNA"/>
</dbReference>